<evidence type="ECO:0000313" key="2">
    <source>
        <dbReference type="EMBL" id="OCH94926.1"/>
    </source>
</evidence>
<dbReference type="EMBL" id="KV722339">
    <property type="protein sequence ID" value="OCH94926.1"/>
    <property type="molecule type" value="Genomic_DNA"/>
</dbReference>
<gene>
    <name evidence="2" type="ORF">OBBRIDRAFT_810083</name>
</gene>
<dbReference type="SUPFAM" id="SSF53335">
    <property type="entry name" value="S-adenosyl-L-methionine-dependent methyltransferases"/>
    <property type="match status" value="1"/>
</dbReference>
<dbReference type="PANTHER" id="PTHR43591">
    <property type="entry name" value="METHYLTRANSFERASE"/>
    <property type="match status" value="1"/>
</dbReference>
<dbReference type="Proteomes" id="UP000250043">
    <property type="component" value="Unassembled WGS sequence"/>
</dbReference>
<feature type="region of interest" description="Disordered" evidence="1">
    <location>
        <begin position="1"/>
        <end position="22"/>
    </location>
</feature>
<dbReference type="GO" id="GO:0032259">
    <property type="term" value="P:methylation"/>
    <property type="evidence" value="ECO:0007669"/>
    <property type="project" value="UniProtKB-KW"/>
</dbReference>
<feature type="compositionally biased region" description="Polar residues" evidence="1">
    <location>
        <begin position="1"/>
        <end position="20"/>
    </location>
</feature>
<keyword evidence="2" id="KW-0808">Transferase</keyword>
<dbReference type="OrthoDB" id="2013972at2759"/>
<dbReference type="Pfam" id="PF13489">
    <property type="entry name" value="Methyltransf_23"/>
    <property type="match status" value="1"/>
</dbReference>
<sequence length="336" mass="37755">MAQDAQSSDTLSEPRSSSPTPLLYSYHSSLDEQLLLRNAYGRILNNQNDTYLLPADNEEHRRLDLQHHLITLSLGGLYAAKDLVHRALWPRTDRTPSILDVGTGSGSWAVDMAIEFPYCDVVGVDLVPPRITGKLPPNCRFEIDDANLGFVHYKDAFDVVHARSISAGIRDYPQFLRELALVLRPGGVLLVGDGEMQLYDEDRQPLSYNPNSPGCSWTQKVFFSAYNAMKNRGGNIDSPSMSPQWLRAIDGLTDVGWHKIFIPIGPWRQFDAREATISELLRADCLKYISGLAPLLLSEGYLPESVDTLIREATTELRDLSVKLYSRWCFAWAVKK</sequence>
<dbReference type="AlphaFoldDB" id="A0A8E2J5C6"/>
<keyword evidence="3" id="KW-1185">Reference proteome</keyword>
<evidence type="ECO:0000313" key="3">
    <source>
        <dbReference type="Proteomes" id="UP000250043"/>
    </source>
</evidence>
<keyword evidence="2" id="KW-0489">Methyltransferase</keyword>
<evidence type="ECO:0000256" key="1">
    <source>
        <dbReference type="SAM" id="MobiDB-lite"/>
    </source>
</evidence>
<protein>
    <submittedName>
        <fullName evidence="2">S-adenosyl-L-methionine-dependent methyltransferase</fullName>
    </submittedName>
</protein>
<organism evidence="2 3">
    <name type="scientific">Obba rivulosa</name>
    <dbReference type="NCBI Taxonomy" id="1052685"/>
    <lineage>
        <taxon>Eukaryota</taxon>
        <taxon>Fungi</taxon>
        <taxon>Dikarya</taxon>
        <taxon>Basidiomycota</taxon>
        <taxon>Agaricomycotina</taxon>
        <taxon>Agaricomycetes</taxon>
        <taxon>Polyporales</taxon>
        <taxon>Gelatoporiaceae</taxon>
        <taxon>Obba</taxon>
    </lineage>
</organism>
<name>A0A8E2J5C6_9APHY</name>
<accession>A0A8E2J5C6</accession>
<dbReference type="Gene3D" id="3.40.50.150">
    <property type="entry name" value="Vaccinia Virus protein VP39"/>
    <property type="match status" value="1"/>
</dbReference>
<reference evidence="2 3" key="1">
    <citation type="submission" date="2016-07" db="EMBL/GenBank/DDBJ databases">
        <title>Draft genome of the white-rot fungus Obba rivulosa 3A-2.</title>
        <authorList>
            <consortium name="DOE Joint Genome Institute"/>
            <person name="Miettinen O."/>
            <person name="Riley R."/>
            <person name="Acob R."/>
            <person name="Barry K."/>
            <person name="Cullen D."/>
            <person name="De Vries R."/>
            <person name="Hainaut M."/>
            <person name="Hatakka A."/>
            <person name="Henrissat B."/>
            <person name="Hilden K."/>
            <person name="Kuo R."/>
            <person name="Labutti K."/>
            <person name="Lipzen A."/>
            <person name="Makela M.R."/>
            <person name="Sandor L."/>
            <person name="Spatafora J.W."/>
            <person name="Grigoriev I.V."/>
            <person name="Hibbett D.S."/>
        </authorList>
    </citation>
    <scope>NUCLEOTIDE SEQUENCE [LARGE SCALE GENOMIC DNA]</scope>
    <source>
        <strain evidence="2 3">3A-2</strain>
    </source>
</reference>
<dbReference type="InterPro" id="IPR029063">
    <property type="entry name" value="SAM-dependent_MTases_sf"/>
</dbReference>
<dbReference type="PANTHER" id="PTHR43591:SF24">
    <property type="entry name" value="2-METHOXY-6-POLYPRENYL-1,4-BENZOQUINOL METHYLASE, MITOCHONDRIAL"/>
    <property type="match status" value="1"/>
</dbReference>
<dbReference type="CDD" id="cd02440">
    <property type="entry name" value="AdoMet_MTases"/>
    <property type="match status" value="1"/>
</dbReference>
<proteinExistence type="predicted"/>
<dbReference type="GO" id="GO:0008168">
    <property type="term" value="F:methyltransferase activity"/>
    <property type="evidence" value="ECO:0007669"/>
    <property type="project" value="UniProtKB-KW"/>
</dbReference>